<dbReference type="STRING" id="1860102.ACCAA_1360001"/>
<organism evidence="2 3">
    <name type="scientific">Candidatus Accumulibacter aalborgensis</name>
    <dbReference type="NCBI Taxonomy" id="1860102"/>
    <lineage>
        <taxon>Bacteria</taxon>
        <taxon>Pseudomonadati</taxon>
        <taxon>Pseudomonadota</taxon>
        <taxon>Betaproteobacteria</taxon>
        <taxon>Candidatus Accumulibacter</taxon>
    </lineage>
</organism>
<dbReference type="GO" id="GO:0047474">
    <property type="term" value="F:long-chain fatty acid--protein ligase activity"/>
    <property type="evidence" value="ECO:0007669"/>
    <property type="project" value="InterPro"/>
</dbReference>
<protein>
    <recommendedName>
        <fullName evidence="1">Acyl-protein synthetase LuxE domain-containing protein</fullName>
    </recommendedName>
</protein>
<dbReference type="InterPro" id="IPR007534">
    <property type="entry name" value="LuxE"/>
</dbReference>
<dbReference type="InterPro" id="IPR042099">
    <property type="entry name" value="ANL_N_sf"/>
</dbReference>
<evidence type="ECO:0000313" key="2">
    <source>
        <dbReference type="EMBL" id="SBT04411.1"/>
    </source>
</evidence>
<dbReference type="Gene3D" id="3.40.50.12780">
    <property type="entry name" value="N-terminal domain of ligase-like"/>
    <property type="match status" value="1"/>
</dbReference>
<dbReference type="EMBL" id="FLQX01000042">
    <property type="protein sequence ID" value="SBT04411.1"/>
    <property type="molecule type" value="Genomic_DNA"/>
</dbReference>
<dbReference type="Pfam" id="PF04443">
    <property type="entry name" value="LuxE"/>
    <property type="match status" value="1"/>
</dbReference>
<reference evidence="2 3" key="1">
    <citation type="submission" date="2016-06" db="EMBL/GenBank/DDBJ databases">
        <authorList>
            <person name="Kjaerup R.B."/>
            <person name="Dalgaard T.S."/>
            <person name="Juul-Madsen H.R."/>
        </authorList>
    </citation>
    <scope>NUCLEOTIDE SEQUENCE [LARGE SCALE GENOMIC DNA]</scope>
    <source>
        <strain evidence="2">3</strain>
    </source>
</reference>
<sequence>MVSSGTSGQVSRIFVDAETAKTQTRALAAIVLNFVGGKRHPMVIVDDQSFLKDRSKFNARAAGILGFSSFGRDHFYLLDEQLRPRWGELLSYLKEHSGSPILVFGFTFLVWQTLVENARAEGLNLSFPQGSLLIHGGGWKKLEDRCISPEVFKSVLKDQTGMTRIHNYYGMVEQVGAIYFECEHGRLHAPGFADVLIRDTTTLELLPHGEKGLIQVMSLLPTSYPGHSLLTEDIGIVEGEDSCLCVIV</sequence>
<name>A0A1A8XI90_9PROT</name>
<keyword evidence="3" id="KW-1185">Reference proteome</keyword>
<dbReference type="SUPFAM" id="SSF56801">
    <property type="entry name" value="Acetyl-CoA synthetase-like"/>
    <property type="match status" value="1"/>
</dbReference>
<dbReference type="GO" id="GO:0008218">
    <property type="term" value="P:bioluminescence"/>
    <property type="evidence" value="ECO:0007669"/>
    <property type="project" value="InterPro"/>
</dbReference>
<evidence type="ECO:0000313" key="3">
    <source>
        <dbReference type="Proteomes" id="UP000199169"/>
    </source>
</evidence>
<accession>A0A1A8XI90</accession>
<proteinExistence type="predicted"/>
<feature type="domain" description="Acyl-protein synthetase LuxE" evidence="1">
    <location>
        <begin position="2"/>
        <end position="240"/>
    </location>
</feature>
<dbReference type="AlphaFoldDB" id="A0A1A8XI90"/>
<dbReference type="Proteomes" id="UP000199169">
    <property type="component" value="Unassembled WGS sequence"/>
</dbReference>
<evidence type="ECO:0000259" key="1">
    <source>
        <dbReference type="Pfam" id="PF04443"/>
    </source>
</evidence>
<gene>
    <name evidence="2" type="ORF">ACCAA_1360001</name>
</gene>